<reference evidence="5" key="3">
    <citation type="journal article" date="2019" name="Vet. Microbiol.">
        <title>Mutations associated with change of susceptibility to lincosamides and/or macrolides in field and laboratory-derived Mycoplasma californicum strains in Japan, and development of a rapid detection method for these mutations.</title>
        <authorList>
            <person name="Hata E."/>
            <person name="Nagai K."/>
            <person name="Murakami K."/>
        </authorList>
    </citation>
    <scope>NUCLEOTIDE SEQUENCE</scope>
    <source>
        <strain evidence="5">HAZ160_1</strain>
    </source>
</reference>
<evidence type="ECO:0000256" key="4">
    <source>
        <dbReference type="SAM" id="Coils"/>
    </source>
</evidence>
<keyword evidence="3" id="KW-0963">Cytoplasm</keyword>
<dbReference type="GO" id="GO:0042803">
    <property type="term" value="F:protein homodimerization activity"/>
    <property type="evidence" value="ECO:0007669"/>
    <property type="project" value="InterPro"/>
</dbReference>
<dbReference type="KEGG" id="mcm:MCAL160_0675"/>
<dbReference type="GO" id="GO:0051082">
    <property type="term" value="F:unfolded protein binding"/>
    <property type="evidence" value="ECO:0007669"/>
    <property type="project" value="TreeGrafter"/>
</dbReference>
<proteinExistence type="inferred from homology"/>
<dbReference type="Gene3D" id="2.30.22.10">
    <property type="entry name" value="Head domain of nucleotide exchange factor GrpE"/>
    <property type="match status" value="1"/>
</dbReference>
<comment type="function">
    <text evidence="3">Participates actively in the response to hyperosmotic and heat shock by preventing the aggregation of stress-denatured proteins, in association with DnaK and GrpE. It is the nucleotide exchange factor for DnaK and may function as a thermosensor. Unfolded proteins bind initially to DnaJ; upon interaction with the DnaJ-bound protein, DnaK hydrolyzes its bound ATP, resulting in the formation of a stable complex. GrpE releases ADP from DnaK; ATP binding to DnaK triggers the release of the substrate protein, thus completing the reaction cycle. Several rounds of ATP-dependent interactions between DnaJ, DnaK and GrpE are required for fully efficient folding.</text>
</comment>
<dbReference type="AlphaFoldDB" id="A0AAT9F8C0"/>
<sequence>MANKIENGQKLNLNIKVYEGDKFIKELSHRNFEFIVGENQIHPDIDAFITKKGWSKKYSLIVDFSNHSDEKYNNKILKFDILNLSMRSNNKKIDKKDKLIQELKVKLEESVSEFKLLGEKFVALEEINDTLRTKVRELSNKINENKRITAPQEEIDRIKQYAMQKFFEDFANPYATLKIAVDSGLNTPDSSVQTYVGGFKMVLSMIENVFGAHGLKIVSPEIGSVFDPSTQKALDFEVNNDVEANTILKVNSATYLLHDRVIKPALVILSKKS</sequence>
<name>A0AAT9F8C0_9BACT</name>
<keyword evidence="4" id="KW-0175">Coiled coil</keyword>
<reference evidence="5" key="4">
    <citation type="submission" date="2024-06" db="EMBL/GenBank/DDBJ databases">
        <authorList>
            <consortium name="Mycoplasma californicum genome sequencing consortium"/>
            <person name="Hata E."/>
            <person name="Tanaka K."/>
            <person name="Tamamura Y."/>
        </authorList>
    </citation>
    <scope>NUCLEOTIDE SEQUENCE</scope>
    <source>
        <strain evidence="5">HAZ160_1</strain>
    </source>
</reference>
<comment type="subcellular location">
    <subcellularLocation>
        <location evidence="3">Cytoplasm</location>
    </subcellularLocation>
</comment>
<keyword evidence="2 3" id="KW-0143">Chaperone</keyword>
<evidence type="ECO:0000256" key="2">
    <source>
        <dbReference type="ARBA" id="ARBA00023186"/>
    </source>
</evidence>
<evidence type="ECO:0000256" key="1">
    <source>
        <dbReference type="ARBA" id="ARBA00009054"/>
    </source>
</evidence>
<comment type="subunit">
    <text evidence="3">Homodimer.</text>
</comment>
<dbReference type="PANTHER" id="PTHR21237:SF23">
    <property type="entry name" value="GRPE PROTEIN HOMOLOG, MITOCHONDRIAL"/>
    <property type="match status" value="1"/>
</dbReference>
<dbReference type="GO" id="GO:0006457">
    <property type="term" value="P:protein folding"/>
    <property type="evidence" value="ECO:0007669"/>
    <property type="project" value="InterPro"/>
</dbReference>
<dbReference type="SUPFAM" id="SSF51064">
    <property type="entry name" value="Head domain of nucleotide exchange factor GrpE"/>
    <property type="match status" value="1"/>
</dbReference>
<organism evidence="5">
    <name type="scientific">Mycoplasmopsis californica HAZ160_1</name>
    <dbReference type="NCBI Taxonomy" id="1397850"/>
    <lineage>
        <taxon>Bacteria</taxon>
        <taxon>Bacillati</taxon>
        <taxon>Mycoplasmatota</taxon>
        <taxon>Mycoplasmoidales</taxon>
        <taxon>Metamycoplasmataceae</taxon>
        <taxon>Mycoplasmopsis</taxon>
    </lineage>
</organism>
<keyword evidence="3" id="KW-0346">Stress response</keyword>
<dbReference type="InterPro" id="IPR000740">
    <property type="entry name" value="GrpE"/>
</dbReference>
<dbReference type="Pfam" id="PF01025">
    <property type="entry name" value="GrpE"/>
    <property type="match status" value="1"/>
</dbReference>
<dbReference type="PANTHER" id="PTHR21237">
    <property type="entry name" value="GRPE PROTEIN"/>
    <property type="match status" value="1"/>
</dbReference>
<dbReference type="SUPFAM" id="SSF54534">
    <property type="entry name" value="FKBP-like"/>
    <property type="match status" value="1"/>
</dbReference>
<dbReference type="InterPro" id="IPR013805">
    <property type="entry name" value="GrpE_CC"/>
</dbReference>
<dbReference type="RefSeq" id="WP_052462010.1">
    <property type="nucleotide sequence ID" value="NZ_AP013353.1"/>
</dbReference>
<reference evidence="5" key="2">
    <citation type="journal article" date="2014" name="Genome Announc.">
        <title>Complete Genome Sequence of Mycoplasma californicum Strain HAZ160_1 from Bovine Mastitic Milk in Japan.</title>
        <authorList>
            <person name="Hata E."/>
            <person name="Murakami K."/>
        </authorList>
    </citation>
    <scope>NUCLEOTIDE SEQUENCE</scope>
    <source>
        <strain evidence="5">HAZ160_1</strain>
    </source>
</reference>
<accession>A0AAT9F8C0</accession>
<gene>
    <name evidence="3 5" type="primary">grpE</name>
    <name evidence="5" type="ORF">MCAL160_0675</name>
</gene>
<dbReference type="EMBL" id="AP013353">
    <property type="protein sequence ID" value="BAP01142.1"/>
    <property type="molecule type" value="Genomic_DNA"/>
</dbReference>
<feature type="coiled-coil region" evidence="4">
    <location>
        <begin position="93"/>
        <end position="148"/>
    </location>
</feature>
<dbReference type="HAMAP" id="MF_01151">
    <property type="entry name" value="GrpE"/>
    <property type="match status" value="1"/>
</dbReference>
<reference evidence="5" key="1">
    <citation type="journal article" date="2014" name="Appl. Environ. Microbiol.">
        <title>Molecular Epidemiology of Cases of Mycoplasma californicum Infection in Japan.</title>
        <authorList>
            <person name="Hata E."/>
            <person name="Suzuki K."/>
            <person name="Hanyu H."/>
            <person name="Itoh M."/>
            <person name="Higuchi H."/>
            <person name="Kobayashi H."/>
        </authorList>
    </citation>
    <scope>NUCLEOTIDE SEQUENCE</scope>
    <source>
        <strain evidence="5">HAZ160_1</strain>
    </source>
</reference>
<comment type="similarity">
    <text evidence="1 3">Belongs to the GrpE family.</text>
</comment>
<dbReference type="GO" id="GO:0005737">
    <property type="term" value="C:cytoplasm"/>
    <property type="evidence" value="ECO:0007669"/>
    <property type="project" value="UniProtKB-SubCell"/>
</dbReference>
<dbReference type="InterPro" id="IPR009012">
    <property type="entry name" value="GrpE_head"/>
</dbReference>
<dbReference type="Gene3D" id="3.90.20.20">
    <property type="match status" value="1"/>
</dbReference>
<evidence type="ECO:0000256" key="3">
    <source>
        <dbReference type="HAMAP-Rule" id="MF_01151"/>
    </source>
</evidence>
<dbReference type="GO" id="GO:0051087">
    <property type="term" value="F:protein-folding chaperone binding"/>
    <property type="evidence" value="ECO:0007669"/>
    <property type="project" value="InterPro"/>
</dbReference>
<dbReference type="SUPFAM" id="SSF58014">
    <property type="entry name" value="Coiled-coil domain of nucleotide exchange factor GrpE"/>
    <property type="match status" value="1"/>
</dbReference>
<protein>
    <recommendedName>
        <fullName evidence="3">Protein GrpE</fullName>
    </recommendedName>
    <alternativeName>
        <fullName evidence="3">HSP-70 cofactor</fullName>
    </alternativeName>
</protein>
<evidence type="ECO:0000313" key="5">
    <source>
        <dbReference type="EMBL" id="BAP01142.1"/>
    </source>
</evidence>
<dbReference type="GO" id="GO:0000774">
    <property type="term" value="F:adenyl-nucleotide exchange factor activity"/>
    <property type="evidence" value="ECO:0007669"/>
    <property type="project" value="InterPro"/>
</dbReference>